<gene>
    <name evidence="2" type="ORF">SAMN05421804_101602</name>
</gene>
<proteinExistence type="predicted"/>
<feature type="transmembrane region" description="Helical" evidence="1">
    <location>
        <begin position="37"/>
        <end position="58"/>
    </location>
</feature>
<feature type="transmembrane region" description="Helical" evidence="1">
    <location>
        <begin position="498"/>
        <end position="519"/>
    </location>
</feature>
<feature type="transmembrane region" description="Helical" evidence="1">
    <location>
        <begin position="473"/>
        <end position="492"/>
    </location>
</feature>
<protein>
    <submittedName>
        <fullName evidence="2">Uncharacterized protein</fullName>
    </submittedName>
</protein>
<feature type="transmembrane region" description="Helical" evidence="1">
    <location>
        <begin position="406"/>
        <end position="427"/>
    </location>
</feature>
<feature type="transmembrane region" description="Helical" evidence="1">
    <location>
        <begin position="225"/>
        <end position="243"/>
    </location>
</feature>
<dbReference type="RefSeq" id="WP_031573905.1">
    <property type="nucleotide sequence ID" value="NZ_FNDZ01000001.1"/>
</dbReference>
<feature type="transmembrane region" description="Helical" evidence="1">
    <location>
        <begin position="193"/>
        <end position="213"/>
    </location>
</feature>
<accession>A0A1G8HJ19</accession>
<feature type="transmembrane region" description="Helical" evidence="1">
    <location>
        <begin position="6"/>
        <end position="25"/>
    </location>
</feature>
<dbReference type="EMBL" id="FNDZ01000001">
    <property type="protein sequence ID" value="SDI06697.1"/>
    <property type="molecule type" value="Genomic_DNA"/>
</dbReference>
<feature type="transmembrane region" description="Helical" evidence="1">
    <location>
        <begin position="64"/>
        <end position="82"/>
    </location>
</feature>
<feature type="transmembrane region" description="Helical" evidence="1">
    <location>
        <begin position="318"/>
        <end position="339"/>
    </location>
</feature>
<evidence type="ECO:0000256" key="1">
    <source>
        <dbReference type="SAM" id="Phobius"/>
    </source>
</evidence>
<evidence type="ECO:0000313" key="3">
    <source>
        <dbReference type="Proteomes" id="UP000183255"/>
    </source>
</evidence>
<feature type="transmembrane region" description="Helical" evidence="1">
    <location>
        <begin position="89"/>
        <end position="105"/>
    </location>
</feature>
<feature type="transmembrane region" description="Helical" evidence="1">
    <location>
        <begin position="351"/>
        <end position="366"/>
    </location>
</feature>
<sequence length="529" mass="61083">MGHKILLMMKLETSIFINGLVYFIRKLPLVRKMANRGHYGFFTLKEGLGVLAFLYQLIWSSLKGALLAVGALLVPGLFLDGLDAKPLTLVLLLYFLMRLLLPYLLELTQTKFILLKELKMDPREYALAYLVKKEGFKLAGRSIGFLFLTGSVFRSPLEALYLSGAATLMGFTAEALHLYLFRKRRFLLEDHNMVLIGLILIVMAGAYLLYFFLPGFDGGLILKHPLFAATLFMMAIFCLRYIVRYDYYIEAMNHVTSYEKMNKLQNAMKEAMVADVKMRDKDFKEEDLLPVEGVEKEGFAYLNALFFKRHRRFFRKPILVKSILVATVFVGLFLLYLFVDPDLMNSMGPELSKNYTMMIFVMYMLTNSNRETKAMFYNCDLFMLRYGFYREPKALLSMFSLRLKRIVLGNLIPTGILLFGLFLFTALSEHRNYGEILPLMAMVLTLSVFFSVHYLFMYYVFQPYTSSMEVKSPMFSIINGLVYLLSYMAIQIDAPAQWMLPVIILVSIFYVAVAVLFVYKKAPTTFRIK</sequence>
<keyword evidence="1" id="KW-1133">Transmembrane helix</keyword>
<keyword evidence="1" id="KW-0812">Transmembrane</keyword>
<organism evidence="2 3">
    <name type="scientific">Proteiniclasticum ruminis</name>
    <dbReference type="NCBI Taxonomy" id="398199"/>
    <lineage>
        <taxon>Bacteria</taxon>
        <taxon>Bacillati</taxon>
        <taxon>Bacillota</taxon>
        <taxon>Clostridia</taxon>
        <taxon>Eubacteriales</taxon>
        <taxon>Clostridiaceae</taxon>
        <taxon>Proteiniclasticum</taxon>
    </lineage>
</organism>
<reference evidence="2 3" key="1">
    <citation type="submission" date="2016-10" db="EMBL/GenBank/DDBJ databases">
        <authorList>
            <person name="de Groot N.N."/>
        </authorList>
    </citation>
    <scope>NUCLEOTIDE SEQUENCE [LARGE SCALE GENOMIC DNA]</scope>
    <source>
        <strain evidence="2 3">CGMCC 1.5058</strain>
    </source>
</reference>
<name>A0A1G8HJ19_9CLOT</name>
<dbReference type="AlphaFoldDB" id="A0A1G8HJ19"/>
<feature type="transmembrane region" description="Helical" evidence="1">
    <location>
        <begin position="159"/>
        <end position="181"/>
    </location>
</feature>
<dbReference type="Proteomes" id="UP000183255">
    <property type="component" value="Unassembled WGS sequence"/>
</dbReference>
<feature type="transmembrane region" description="Helical" evidence="1">
    <location>
        <begin position="439"/>
        <end position="461"/>
    </location>
</feature>
<keyword evidence="1" id="KW-0472">Membrane</keyword>
<evidence type="ECO:0000313" key="2">
    <source>
        <dbReference type="EMBL" id="SDI06697.1"/>
    </source>
</evidence>